<accession>A0A1I8FML0</accession>
<evidence type="ECO:0000313" key="2">
    <source>
        <dbReference type="Proteomes" id="UP000095280"/>
    </source>
</evidence>
<feature type="region of interest" description="Disordered" evidence="1">
    <location>
        <begin position="188"/>
        <end position="216"/>
    </location>
</feature>
<evidence type="ECO:0000313" key="3">
    <source>
        <dbReference type="WBParaSite" id="maker-unitig_40503-snap-gene-0.2-mRNA-1"/>
    </source>
</evidence>
<dbReference type="Proteomes" id="UP000095280">
    <property type="component" value="Unplaced"/>
</dbReference>
<feature type="compositionally biased region" description="Gly residues" evidence="1">
    <location>
        <begin position="91"/>
        <end position="100"/>
    </location>
</feature>
<evidence type="ECO:0000256" key="1">
    <source>
        <dbReference type="SAM" id="MobiDB-lite"/>
    </source>
</evidence>
<feature type="compositionally biased region" description="Basic residues" evidence="1">
    <location>
        <begin position="81"/>
        <end position="90"/>
    </location>
</feature>
<protein>
    <submittedName>
        <fullName evidence="3">AHD domain-containing protein</fullName>
    </submittedName>
</protein>
<dbReference type="AlphaFoldDB" id="A0A1I8FML0"/>
<feature type="compositionally biased region" description="Basic residues" evidence="1">
    <location>
        <begin position="48"/>
        <end position="61"/>
    </location>
</feature>
<feature type="compositionally biased region" description="Acidic residues" evidence="1">
    <location>
        <begin position="27"/>
        <end position="36"/>
    </location>
</feature>
<dbReference type="WBParaSite" id="maker-unitig_40503-snap-gene-0.2-mRNA-1">
    <property type="protein sequence ID" value="maker-unitig_40503-snap-gene-0.2-mRNA-1"/>
    <property type="gene ID" value="maker-unitig_40503-snap-gene-0.2"/>
</dbReference>
<reference evidence="3" key="1">
    <citation type="submission" date="2016-11" db="UniProtKB">
        <authorList>
            <consortium name="WormBaseParasite"/>
        </authorList>
    </citation>
    <scope>IDENTIFICATION</scope>
</reference>
<feature type="region of interest" description="Disordered" evidence="1">
    <location>
        <begin position="1"/>
        <end position="105"/>
    </location>
</feature>
<proteinExistence type="predicted"/>
<sequence length="312" mass="32810">LEVTLKIESLETDQDGPPQAAAAVETKDEEPEEAEETLVAAQSSQTAKKAKKGKKSKRKKSAKAENADDQTVDRDNGGKSAKAKKKKRSGKGGGGGGGGDRPFSAPVVGSGKLVYNRQPVIINTRKHFSEIETDGLKECRTIYEKFCSYGLNIDMDKLKRALLPPNEYRQCRYVLDDQRLPQRDFIQRTNSRGSLTGQQQQPPGPSGGRRSGSARPRLARMGSNFSVQSVGSSASMDNIATTAAGGSGGAGGPGGPGGGGSGIDLAEIDRIDELPETGMDVDGVAVGESATTTTFLMMKKLAAAAAPQLPRS</sequence>
<organism evidence="2 3">
    <name type="scientific">Macrostomum lignano</name>
    <dbReference type="NCBI Taxonomy" id="282301"/>
    <lineage>
        <taxon>Eukaryota</taxon>
        <taxon>Metazoa</taxon>
        <taxon>Spiralia</taxon>
        <taxon>Lophotrochozoa</taxon>
        <taxon>Platyhelminthes</taxon>
        <taxon>Rhabditophora</taxon>
        <taxon>Macrostomorpha</taxon>
        <taxon>Macrostomida</taxon>
        <taxon>Macrostomidae</taxon>
        <taxon>Macrostomum</taxon>
    </lineage>
</organism>
<feature type="region of interest" description="Disordered" evidence="1">
    <location>
        <begin position="242"/>
        <end position="264"/>
    </location>
</feature>
<keyword evidence="2" id="KW-1185">Reference proteome</keyword>
<feature type="compositionally biased region" description="Gly residues" evidence="1">
    <location>
        <begin position="245"/>
        <end position="262"/>
    </location>
</feature>
<feature type="compositionally biased region" description="Basic and acidic residues" evidence="1">
    <location>
        <begin position="62"/>
        <end position="77"/>
    </location>
</feature>
<name>A0A1I8FML0_9PLAT</name>
<feature type="compositionally biased region" description="Low complexity" evidence="1">
    <location>
        <begin position="37"/>
        <end position="47"/>
    </location>
</feature>